<protein>
    <submittedName>
        <fullName evidence="1">Uncharacterized protein</fullName>
    </submittedName>
</protein>
<proteinExistence type="predicted"/>
<dbReference type="EMBL" id="CP014327">
    <property type="protein sequence ID" value="AML53071.1"/>
    <property type="molecule type" value="Genomic_DNA"/>
</dbReference>
<dbReference type="OrthoDB" id="9920378at2"/>
<name>A0A126V412_9RHOB</name>
<dbReference type="Proteomes" id="UP000070371">
    <property type="component" value="Chromosome"/>
</dbReference>
<gene>
    <name evidence="1" type="ORF">RC74_19025</name>
</gene>
<dbReference type="RefSeq" id="WP_039000969.1">
    <property type="nucleotide sequence ID" value="NZ_CP014327.1"/>
</dbReference>
<accession>A0A126V412</accession>
<organism evidence="1 2">
    <name type="scientific">Falsihalocynthiibacter arcticus</name>
    <dbReference type="NCBI Taxonomy" id="1579316"/>
    <lineage>
        <taxon>Bacteria</taxon>
        <taxon>Pseudomonadati</taxon>
        <taxon>Pseudomonadota</taxon>
        <taxon>Alphaproteobacteria</taxon>
        <taxon>Rhodobacterales</taxon>
        <taxon>Roseobacteraceae</taxon>
        <taxon>Falsihalocynthiibacter</taxon>
    </lineage>
</organism>
<dbReference type="STRING" id="1579316.RC74_19025"/>
<dbReference type="KEGG" id="hat:RC74_19025"/>
<evidence type="ECO:0000313" key="2">
    <source>
        <dbReference type="Proteomes" id="UP000070371"/>
    </source>
</evidence>
<keyword evidence="2" id="KW-1185">Reference proteome</keyword>
<dbReference type="AlphaFoldDB" id="A0A126V412"/>
<sequence length="118" mass="12275">MTKERGQAARGIAAILSRLSLVLAVALFGAHHVGAKRTATHNGPVEAIVTAFAPVILTAQSHLIRAPLPEGDTPQATAPAPKVPKQRLTLARVSWQYVASVSTPAITILPPVRGPPAV</sequence>
<reference evidence="1 2" key="1">
    <citation type="submission" date="2016-02" db="EMBL/GenBank/DDBJ databases">
        <title>Complete genome sequence of Halocynthiibacter arcticus PAMC 20958t from arctic marine sediment.</title>
        <authorList>
            <person name="Lee Y.M."/>
            <person name="Baek K."/>
            <person name="Lee H.K."/>
            <person name="Shin S.C."/>
        </authorList>
    </citation>
    <scope>NUCLEOTIDE SEQUENCE [LARGE SCALE GENOMIC DNA]</scope>
    <source>
        <strain evidence="1">PAMC 20958</strain>
    </source>
</reference>
<evidence type="ECO:0000313" key="1">
    <source>
        <dbReference type="EMBL" id="AML53071.1"/>
    </source>
</evidence>